<dbReference type="AlphaFoldDB" id="A0A5B8MGK2"/>
<organism evidence="1 2">
    <name type="scientific">Chloropicon primus</name>
    <dbReference type="NCBI Taxonomy" id="1764295"/>
    <lineage>
        <taxon>Eukaryota</taxon>
        <taxon>Viridiplantae</taxon>
        <taxon>Chlorophyta</taxon>
        <taxon>Chloropicophyceae</taxon>
        <taxon>Chloropicales</taxon>
        <taxon>Chloropicaceae</taxon>
        <taxon>Chloropicon</taxon>
    </lineage>
</organism>
<evidence type="ECO:0000313" key="1">
    <source>
        <dbReference type="EMBL" id="QDZ19559.1"/>
    </source>
</evidence>
<dbReference type="PROSITE" id="PS50096">
    <property type="entry name" value="IQ"/>
    <property type="match status" value="1"/>
</dbReference>
<gene>
    <name evidence="1" type="ORF">A3770_03p20770</name>
</gene>
<proteinExistence type="predicted"/>
<dbReference type="Pfam" id="PF00612">
    <property type="entry name" value="IQ"/>
    <property type="match status" value="2"/>
</dbReference>
<reference evidence="1 2" key="1">
    <citation type="submission" date="2018-07" db="EMBL/GenBank/DDBJ databases">
        <title>The complete nuclear genome of the prasinophyte Chloropicon primus (CCMP1205).</title>
        <authorList>
            <person name="Pombert J.-F."/>
            <person name="Otis C."/>
            <person name="Turmel M."/>
            <person name="Lemieux C."/>
        </authorList>
    </citation>
    <scope>NUCLEOTIDE SEQUENCE [LARGE SCALE GENOMIC DNA]</scope>
    <source>
        <strain evidence="1 2">CCMP1205</strain>
    </source>
</reference>
<evidence type="ECO:0000313" key="2">
    <source>
        <dbReference type="Proteomes" id="UP000316726"/>
    </source>
</evidence>
<dbReference type="EMBL" id="CP031036">
    <property type="protein sequence ID" value="QDZ19559.1"/>
    <property type="molecule type" value="Genomic_DNA"/>
</dbReference>
<name>A0A5B8MGK2_9CHLO</name>
<dbReference type="InterPro" id="IPR000048">
    <property type="entry name" value="IQ_motif_EF-hand-BS"/>
</dbReference>
<dbReference type="Gene3D" id="1.20.5.190">
    <property type="match status" value="1"/>
</dbReference>
<evidence type="ECO:0008006" key="3">
    <source>
        <dbReference type="Google" id="ProtNLM"/>
    </source>
</evidence>
<sequence length="255" mass="28495">MVRAGAKLRAIKRCIAGLDRDIEDIMARGLVLAGEIEDCVVSASTSSRRTAEKWPDSSSPAYSHFPAIERGLRAKETLLGVRSRSEVVGGGSRSPRAALRDVTNRSGLGLGEGELKRRDGGGRARAEAAATLIQRRYRRILAGRRTLSAALRIQSHFRAYLTRQETKGRIAEKLWGKRQAARMLREWSRGARCRRKIRDGARGRQEKHGTMAHYHLGNAFDGDLIKPVDGIFAMAKEYQAWRMKAVAFVTWTRLI</sequence>
<protein>
    <recommendedName>
        <fullName evidence="3">IQ domain-containing protein</fullName>
    </recommendedName>
</protein>
<dbReference type="Proteomes" id="UP000316726">
    <property type="component" value="Chromosome 3"/>
</dbReference>
<keyword evidence="2" id="KW-1185">Reference proteome</keyword>
<accession>A0A5B8MGK2</accession>